<name>A0A6J5RY95_9CAUD</name>
<organism evidence="2">
    <name type="scientific">uncultured Caudovirales phage</name>
    <dbReference type="NCBI Taxonomy" id="2100421"/>
    <lineage>
        <taxon>Viruses</taxon>
        <taxon>Duplodnaviria</taxon>
        <taxon>Heunggongvirae</taxon>
        <taxon>Uroviricota</taxon>
        <taxon>Caudoviricetes</taxon>
        <taxon>Peduoviridae</taxon>
        <taxon>Maltschvirus</taxon>
        <taxon>Maltschvirus maltsch</taxon>
    </lineage>
</organism>
<reference evidence="2" key="1">
    <citation type="submission" date="2020-05" db="EMBL/GenBank/DDBJ databases">
        <authorList>
            <person name="Chiriac C."/>
            <person name="Salcher M."/>
            <person name="Ghai R."/>
            <person name="Kavagutti S V."/>
        </authorList>
    </citation>
    <scope>NUCLEOTIDE SEQUENCE</scope>
</reference>
<sequence>MTSTTKTTKTSWKKAGIHEGVTLPSGTVVSIRLPNLSLMMKTGQIPNTLVEAAVKMQSLEASASPEITQEMIEQQWDYSSFLVAATVVEPAITQDEVAEIPTEDVEMLVEFATRQRDMDAAYRHIGGLDKLDSFRRFRGVDDSYEDLED</sequence>
<dbReference type="EMBL" id="LR797042">
    <property type="protein sequence ID" value="CAB4183196.1"/>
    <property type="molecule type" value="Genomic_DNA"/>
</dbReference>
<evidence type="ECO:0008006" key="4">
    <source>
        <dbReference type="Google" id="ProtNLM"/>
    </source>
</evidence>
<gene>
    <name evidence="1" type="ORF">UFOVP1084_41</name>
    <name evidence="2" type="ORF">UFOVP1328_37</name>
    <name evidence="3" type="ORF">UFOVP1532_5</name>
</gene>
<protein>
    <recommendedName>
        <fullName evidence="4">Tail assembly chaperone</fullName>
    </recommendedName>
</protein>
<dbReference type="EMBL" id="LR797278">
    <property type="protein sequence ID" value="CAB4199367.1"/>
    <property type="molecule type" value="Genomic_DNA"/>
</dbReference>
<proteinExistence type="predicted"/>
<accession>A0A6J5RY95</accession>
<evidence type="ECO:0000313" key="2">
    <source>
        <dbReference type="EMBL" id="CAB4199367.1"/>
    </source>
</evidence>
<evidence type="ECO:0000313" key="1">
    <source>
        <dbReference type="EMBL" id="CAB4183196.1"/>
    </source>
</evidence>
<dbReference type="EMBL" id="LR798385">
    <property type="protein sequence ID" value="CAB5228256.1"/>
    <property type="molecule type" value="Genomic_DNA"/>
</dbReference>
<evidence type="ECO:0000313" key="3">
    <source>
        <dbReference type="EMBL" id="CAB5228256.1"/>
    </source>
</evidence>